<evidence type="ECO:0000256" key="1">
    <source>
        <dbReference type="ARBA" id="ARBA00010617"/>
    </source>
</evidence>
<feature type="transmembrane region" description="Helical" evidence="3">
    <location>
        <begin position="36"/>
        <end position="58"/>
    </location>
</feature>
<dbReference type="GO" id="GO:0005506">
    <property type="term" value="F:iron ion binding"/>
    <property type="evidence" value="ECO:0007669"/>
    <property type="project" value="InterPro"/>
</dbReference>
<reference evidence="4" key="1">
    <citation type="journal article" date="2021" name="Nat. Commun.">
        <title>Genetic determinants of endophytism in the Arabidopsis root mycobiome.</title>
        <authorList>
            <person name="Mesny F."/>
            <person name="Miyauchi S."/>
            <person name="Thiergart T."/>
            <person name="Pickel B."/>
            <person name="Atanasova L."/>
            <person name="Karlsson M."/>
            <person name="Huettel B."/>
            <person name="Barry K.W."/>
            <person name="Haridas S."/>
            <person name="Chen C."/>
            <person name="Bauer D."/>
            <person name="Andreopoulos W."/>
            <person name="Pangilinan J."/>
            <person name="LaButti K."/>
            <person name="Riley R."/>
            <person name="Lipzen A."/>
            <person name="Clum A."/>
            <person name="Drula E."/>
            <person name="Henrissat B."/>
            <person name="Kohler A."/>
            <person name="Grigoriev I.V."/>
            <person name="Martin F.M."/>
            <person name="Hacquard S."/>
        </authorList>
    </citation>
    <scope>NUCLEOTIDE SEQUENCE</scope>
    <source>
        <strain evidence="4">MPI-CAGE-CH-0243</strain>
    </source>
</reference>
<evidence type="ECO:0000313" key="5">
    <source>
        <dbReference type="Proteomes" id="UP000700596"/>
    </source>
</evidence>
<protein>
    <submittedName>
        <fullName evidence="4">Cytochrome P450 3A4</fullName>
    </submittedName>
</protein>
<dbReference type="CDD" id="cd11069">
    <property type="entry name" value="CYP_FUM15-like"/>
    <property type="match status" value="1"/>
</dbReference>
<name>A0A9P9DCL2_9PLEO</name>
<dbReference type="EMBL" id="JAGMWT010000014">
    <property type="protein sequence ID" value="KAH7116694.1"/>
    <property type="molecule type" value="Genomic_DNA"/>
</dbReference>
<dbReference type="InterPro" id="IPR050121">
    <property type="entry name" value="Cytochrome_P450_monoxygenase"/>
</dbReference>
<gene>
    <name evidence="4" type="ORF">B0J11DRAFT_494066</name>
</gene>
<keyword evidence="3" id="KW-1133">Transmembrane helix</keyword>
<accession>A0A9P9DCL2</accession>
<evidence type="ECO:0000313" key="4">
    <source>
        <dbReference type="EMBL" id="KAH7116694.1"/>
    </source>
</evidence>
<evidence type="ECO:0000256" key="2">
    <source>
        <dbReference type="PIRSR" id="PIRSR602401-1"/>
    </source>
</evidence>
<dbReference type="GO" id="GO:0016705">
    <property type="term" value="F:oxidoreductase activity, acting on paired donors, with incorporation or reduction of molecular oxygen"/>
    <property type="evidence" value="ECO:0007669"/>
    <property type="project" value="InterPro"/>
</dbReference>
<dbReference type="InterPro" id="IPR001128">
    <property type="entry name" value="Cyt_P450"/>
</dbReference>
<comment type="caution">
    <text evidence="4">The sequence shown here is derived from an EMBL/GenBank/DDBJ whole genome shotgun (WGS) entry which is preliminary data.</text>
</comment>
<keyword evidence="5" id="KW-1185">Reference proteome</keyword>
<dbReference type="AlphaFoldDB" id="A0A9P9DCL2"/>
<dbReference type="PRINTS" id="PR00385">
    <property type="entry name" value="P450"/>
</dbReference>
<comment type="similarity">
    <text evidence="1">Belongs to the cytochrome P450 family.</text>
</comment>
<dbReference type="Gene3D" id="1.10.630.10">
    <property type="entry name" value="Cytochrome P450"/>
    <property type="match status" value="1"/>
</dbReference>
<dbReference type="GO" id="GO:0020037">
    <property type="term" value="F:heme binding"/>
    <property type="evidence" value="ECO:0007669"/>
    <property type="project" value="InterPro"/>
</dbReference>
<dbReference type="PANTHER" id="PTHR24305">
    <property type="entry name" value="CYTOCHROME P450"/>
    <property type="match status" value="1"/>
</dbReference>
<dbReference type="FunFam" id="1.10.630.10:FF:000051">
    <property type="entry name" value="Cytochrome P450 monooxygenase (Fum15)"/>
    <property type="match status" value="1"/>
</dbReference>
<proteinExistence type="inferred from homology"/>
<keyword evidence="3" id="KW-0812">Transmembrane</keyword>
<dbReference type="PRINTS" id="PR00463">
    <property type="entry name" value="EP450I"/>
</dbReference>
<comment type="cofactor">
    <cofactor evidence="2">
        <name>heme</name>
        <dbReference type="ChEBI" id="CHEBI:30413"/>
    </cofactor>
</comment>
<keyword evidence="3" id="KW-0472">Membrane</keyword>
<dbReference type="Proteomes" id="UP000700596">
    <property type="component" value="Unassembled WGS sequence"/>
</dbReference>
<dbReference type="PANTHER" id="PTHR24305:SF166">
    <property type="entry name" value="CYTOCHROME P450 12A4, MITOCHONDRIAL-RELATED"/>
    <property type="match status" value="1"/>
</dbReference>
<dbReference type="SUPFAM" id="SSF48264">
    <property type="entry name" value="Cytochrome P450"/>
    <property type="match status" value="1"/>
</dbReference>
<dbReference type="InterPro" id="IPR002401">
    <property type="entry name" value="Cyt_P450_E_grp-I"/>
</dbReference>
<feature type="transmembrane region" description="Helical" evidence="3">
    <location>
        <begin position="6"/>
        <end position="24"/>
    </location>
</feature>
<sequence length="544" mass="61288">MEITTVHVFLFSLFQSAALFRLLPHLLPLSTFTSHFIVYSSINFTLLGIYHVIIYPFMLSPLRHLPTAKGWYPLLGHGMVVFSRPPGEAYLKMMKQTPNDDILHLHSFFHKDRLLLTQPSALAEVLVNKSYDWEKPPWTRTFLRMFLGDGLLVTEGDEHKFQRKQIMPSFSFRHIKELYPVFWAKALELSRLLEDELRDKPDPVLEFNHLTTQVTLDIIGLAGLGRDINSMRNASDALIENYEEMLEPTTEKAVFFILHLLIPPWLIRLLPWKLNERVRVITTNIKDICRAFVVDKRLKLKTEGKESNDILSLLIRSNNFSDDGLVDQLLTFLAAGHETTSSALTWTTYLLSTHPEVQALLRAEIHAAIPSPTSISPSSLSNTLESLPLLNAVLNETLRLYPTIPVSARIAVRNTSINSTFIPAGTLTFIVPWAINRSPSLWGPTASQFDPNRWIDPETGKVNYGGGSESNFSFLTFLHGPRSCIGERFARAELRALVAVVVAGWEVELGDGREVVPGGTLTSKPVGGLGVRFRGVKWGEEVEN</sequence>
<keyword evidence="2" id="KW-0479">Metal-binding</keyword>
<feature type="binding site" description="axial binding residue" evidence="2">
    <location>
        <position position="484"/>
    </location>
    <ligand>
        <name>heme</name>
        <dbReference type="ChEBI" id="CHEBI:30413"/>
    </ligand>
    <ligandPart>
        <name>Fe</name>
        <dbReference type="ChEBI" id="CHEBI:18248"/>
    </ligandPart>
</feature>
<keyword evidence="2" id="KW-0349">Heme</keyword>
<keyword evidence="2" id="KW-0408">Iron</keyword>
<dbReference type="InterPro" id="IPR036396">
    <property type="entry name" value="Cyt_P450_sf"/>
</dbReference>
<dbReference type="GO" id="GO:0004497">
    <property type="term" value="F:monooxygenase activity"/>
    <property type="evidence" value="ECO:0007669"/>
    <property type="project" value="InterPro"/>
</dbReference>
<evidence type="ECO:0000256" key="3">
    <source>
        <dbReference type="SAM" id="Phobius"/>
    </source>
</evidence>
<dbReference type="Pfam" id="PF00067">
    <property type="entry name" value="p450"/>
    <property type="match status" value="1"/>
</dbReference>
<dbReference type="OrthoDB" id="1470350at2759"/>
<organism evidence="4 5">
    <name type="scientific">Dendryphion nanum</name>
    <dbReference type="NCBI Taxonomy" id="256645"/>
    <lineage>
        <taxon>Eukaryota</taxon>
        <taxon>Fungi</taxon>
        <taxon>Dikarya</taxon>
        <taxon>Ascomycota</taxon>
        <taxon>Pezizomycotina</taxon>
        <taxon>Dothideomycetes</taxon>
        <taxon>Pleosporomycetidae</taxon>
        <taxon>Pleosporales</taxon>
        <taxon>Torulaceae</taxon>
        <taxon>Dendryphion</taxon>
    </lineage>
</organism>